<dbReference type="AlphaFoldDB" id="A0A2G1UNA1"/>
<dbReference type="EMBL" id="NTFH01000005">
    <property type="protein sequence ID" value="PHQ15890.1"/>
    <property type="molecule type" value="Genomic_DNA"/>
</dbReference>
<sequence length="162" mass="18650">MELELTHPYEAGLERVLGAFFDKGLIQEKNVRVGNRNVKIAELTRDDLSAKLVVEREVASHHELPGILASFNREWHQVRQEEHWFRKDDGEWHCEFRVHVSGVPAKIKGNMKLQGSAGECTNYVTLNVRCDVPLLGKTIARFLLEDSRAKIEQEYQATRELL</sequence>
<protein>
    <recommendedName>
        <fullName evidence="3">DUF2505 domain-containing protein</fullName>
    </recommendedName>
</protein>
<organism evidence="1 2">
    <name type="scientific">Marinobacter profundi</name>
    <dbReference type="NCBI Taxonomy" id="2666256"/>
    <lineage>
        <taxon>Bacteria</taxon>
        <taxon>Pseudomonadati</taxon>
        <taxon>Pseudomonadota</taxon>
        <taxon>Gammaproteobacteria</taxon>
        <taxon>Pseudomonadales</taxon>
        <taxon>Marinobacteraceae</taxon>
        <taxon>Marinobacter</taxon>
    </lineage>
</organism>
<gene>
    <name evidence="1" type="ORF">CLH61_07055</name>
</gene>
<comment type="caution">
    <text evidence="1">The sequence shown here is derived from an EMBL/GenBank/DDBJ whole genome shotgun (WGS) entry which is preliminary data.</text>
</comment>
<keyword evidence="2" id="KW-1185">Reference proteome</keyword>
<evidence type="ECO:0008006" key="3">
    <source>
        <dbReference type="Google" id="ProtNLM"/>
    </source>
</evidence>
<reference evidence="1 2" key="1">
    <citation type="submission" date="2017-09" db="EMBL/GenBank/DDBJ databases">
        <title>The draft genome sequences of Marinobacter sp. PWS21.</title>
        <authorList>
            <person name="Cao J."/>
        </authorList>
    </citation>
    <scope>NUCLEOTIDE SEQUENCE [LARGE SCALE GENOMIC DNA]</scope>
    <source>
        <strain evidence="1 2">PWS21</strain>
    </source>
</reference>
<name>A0A2G1UNA1_9GAMM</name>
<dbReference type="Proteomes" id="UP000231409">
    <property type="component" value="Unassembled WGS sequence"/>
</dbReference>
<dbReference type="Pfam" id="PF10698">
    <property type="entry name" value="DUF2505"/>
    <property type="match status" value="1"/>
</dbReference>
<dbReference type="InterPro" id="IPR019639">
    <property type="entry name" value="DUF2505"/>
</dbReference>
<proteinExistence type="predicted"/>
<evidence type="ECO:0000313" key="1">
    <source>
        <dbReference type="EMBL" id="PHQ15890.1"/>
    </source>
</evidence>
<accession>A0A2G1UNA1</accession>
<dbReference type="RefSeq" id="WP_099613994.1">
    <property type="nucleotide sequence ID" value="NZ_KZ319369.1"/>
</dbReference>
<evidence type="ECO:0000313" key="2">
    <source>
        <dbReference type="Proteomes" id="UP000231409"/>
    </source>
</evidence>